<proteinExistence type="predicted"/>
<dbReference type="EMBL" id="CP106878">
    <property type="protein sequence ID" value="WAA11081.1"/>
    <property type="molecule type" value="Genomic_DNA"/>
</dbReference>
<organism evidence="1 2">
    <name type="scientific">Fervidibacillus albus</name>
    <dbReference type="NCBI Taxonomy" id="2980026"/>
    <lineage>
        <taxon>Bacteria</taxon>
        <taxon>Bacillati</taxon>
        <taxon>Bacillota</taxon>
        <taxon>Bacilli</taxon>
        <taxon>Bacillales</taxon>
        <taxon>Bacillaceae</taxon>
        <taxon>Fervidibacillus</taxon>
    </lineage>
</organism>
<gene>
    <name evidence="1" type="ORF">OE104_07200</name>
</gene>
<keyword evidence="2" id="KW-1185">Reference proteome</keyword>
<dbReference type="Proteomes" id="UP001164718">
    <property type="component" value="Chromosome"/>
</dbReference>
<dbReference type="AlphaFoldDB" id="A0A9E8LXW7"/>
<name>A0A9E8LXW7_9BACI</name>
<dbReference type="KEGG" id="faf:OE104_07200"/>
<dbReference type="Pfam" id="PF19618">
    <property type="entry name" value="DUF6123"/>
    <property type="match status" value="1"/>
</dbReference>
<evidence type="ECO:0000313" key="1">
    <source>
        <dbReference type="EMBL" id="WAA11081.1"/>
    </source>
</evidence>
<evidence type="ECO:0000313" key="2">
    <source>
        <dbReference type="Proteomes" id="UP001164718"/>
    </source>
</evidence>
<dbReference type="InterPro" id="IPR046126">
    <property type="entry name" value="DUF6123"/>
</dbReference>
<sequence length="89" mass="10204">MSNSVGEYIQYLQGKGFPFEEDAIGFIYFGMRLTESPEAVVIAAIEITLKAQKRFDGSFYVSLLEGMKEEKVGNRKEAYRFAKRKRLLP</sequence>
<accession>A0A9E8LXW7</accession>
<reference evidence="1" key="1">
    <citation type="submission" date="2022-09" db="EMBL/GenBank/DDBJ databases">
        <title>Complete Genomes of Fervidibacillus albus and Fervidibacillus halotolerans isolated from tidal flat sediments.</title>
        <authorList>
            <person name="Kwon K.K."/>
            <person name="Yang S.-H."/>
            <person name="Park M.J."/>
            <person name="Oh H.-M."/>
        </authorList>
    </citation>
    <scope>NUCLEOTIDE SEQUENCE</scope>
    <source>
        <strain evidence="1">MEBiC13591</strain>
    </source>
</reference>
<dbReference type="RefSeq" id="WP_275418900.1">
    <property type="nucleotide sequence ID" value="NZ_CP106878.1"/>
</dbReference>
<protein>
    <submittedName>
        <fullName evidence="1">DUF6123 family protein</fullName>
    </submittedName>
</protein>